<evidence type="ECO:0000313" key="9">
    <source>
        <dbReference type="EMBL" id="RED51911.1"/>
    </source>
</evidence>
<gene>
    <name evidence="9" type="ORF">DFP98_16015</name>
</gene>
<feature type="domain" description="ABC transmembrane type-1" evidence="8">
    <location>
        <begin position="65"/>
        <end position="254"/>
    </location>
</feature>
<feature type="transmembrane region" description="Helical" evidence="7">
    <location>
        <begin position="235"/>
        <end position="253"/>
    </location>
</feature>
<evidence type="ECO:0000256" key="4">
    <source>
        <dbReference type="ARBA" id="ARBA00022692"/>
    </source>
</evidence>
<feature type="transmembrane region" description="Helical" evidence="7">
    <location>
        <begin position="69"/>
        <end position="92"/>
    </location>
</feature>
<dbReference type="PROSITE" id="PS50928">
    <property type="entry name" value="ABC_TM1"/>
    <property type="match status" value="1"/>
</dbReference>
<keyword evidence="2 7" id="KW-0813">Transport</keyword>
<dbReference type="Pfam" id="PF00528">
    <property type="entry name" value="BPD_transp_1"/>
    <property type="match status" value="1"/>
</dbReference>
<dbReference type="Proteomes" id="UP000256977">
    <property type="component" value="Unassembled WGS sequence"/>
</dbReference>
<keyword evidence="4 7" id="KW-0812">Transmembrane</keyword>
<sequence length="258" mass="28016">MIRYGNWRIWTAASVLLLCAFAYLFAPHDPYQIELGKRLLPPSAEYPFGTDSMGRCLLSRVLYGGRTTLGIVLLTWLATLAVGLPLGIAVGFWRGRFRALGDSFLNVLASFPPIVYLIVWMGAWGSGTKTVVVALTIASLVSLVKLVKARAEIERDKAYVVCAAASGASRLRILFWHVPPNLIRESVVLLSLISADIVLMISGFSFIGLGIGEGGIDWGAIMTDGRTVALLRPDIMLYPLALIVACAFAFNVLGEELK</sequence>
<comment type="subcellular location">
    <subcellularLocation>
        <location evidence="1 7">Cell membrane</location>
        <topology evidence="1 7">Multi-pass membrane protein</topology>
    </subcellularLocation>
</comment>
<evidence type="ECO:0000256" key="6">
    <source>
        <dbReference type="ARBA" id="ARBA00023136"/>
    </source>
</evidence>
<keyword evidence="5 7" id="KW-1133">Transmembrane helix</keyword>
<comment type="similarity">
    <text evidence="7">Belongs to the binding-protein-dependent transport system permease family.</text>
</comment>
<evidence type="ECO:0000256" key="1">
    <source>
        <dbReference type="ARBA" id="ARBA00004651"/>
    </source>
</evidence>
<feature type="transmembrane region" description="Helical" evidence="7">
    <location>
        <begin position="187"/>
        <end position="211"/>
    </location>
</feature>
<dbReference type="InterPro" id="IPR035906">
    <property type="entry name" value="MetI-like_sf"/>
</dbReference>
<proteinExistence type="inferred from homology"/>
<feature type="transmembrane region" description="Helical" evidence="7">
    <location>
        <begin position="130"/>
        <end position="147"/>
    </location>
</feature>
<dbReference type="GO" id="GO:0055085">
    <property type="term" value="P:transmembrane transport"/>
    <property type="evidence" value="ECO:0007669"/>
    <property type="project" value="InterPro"/>
</dbReference>
<name>A0A3D9HRH0_9BACL</name>
<dbReference type="InterPro" id="IPR000515">
    <property type="entry name" value="MetI-like"/>
</dbReference>
<dbReference type="SUPFAM" id="SSF161098">
    <property type="entry name" value="MetI-like"/>
    <property type="match status" value="1"/>
</dbReference>
<dbReference type="Gene3D" id="1.10.3720.10">
    <property type="entry name" value="MetI-like"/>
    <property type="match status" value="1"/>
</dbReference>
<reference evidence="9 10" key="1">
    <citation type="submission" date="2018-07" db="EMBL/GenBank/DDBJ databases">
        <title>Genomic Encyclopedia of Type Strains, Phase III (KMG-III): the genomes of soil and plant-associated and newly described type strains.</title>
        <authorList>
            <person name="Whitman W."/>
        </authorList>
    </citation>
    <scope>NUCLEOTIDE SEQUENCE [LARGE SCALE GENOMIC DNA]</scope>
    <source>
        <strain evidence="9 10">CECT 7287</strain>
    </source>
</reference>
<accession>A0A3D9HRH0</accession>
<feature type="transmembrane region" description="Helical" evidence="7">
    <location>
        <begin position="7"/>
        <end position="26"/>
    </location>
</feature>
<dbReference type="AlphaFoldDB" id="A0A3D9HRH0"/>
<dbReference type="EMBL" id="QRDZ01000060">
    <property type="protein sequence ID" value="RED51911.1"/>
    <property type="molecule type" value="Genomic_DNA"/>
</dbReference>
<dbReference type="PANTHER" id="PTHR43386">
    <property type="entry name" value="OLIGOPEPTIDE TRANSPORT SYSTEM PERMEASE PROTEIN APPC"/>
    <property type="match status" value="1"/>
</dbReference>
<evidence type="ECO:0000256" key="5">
    <source>
        <dbReference type="ARBA" id="ARBA00022989"/>
    </source>
</evidence>
<evidence type="ECO:0000313" key="10">
    <source>
        <dbReference type="Proteomes" id="UP000256977"/>
    </source>
</evidence>
<comment type="caution">
    <text evidence="9">The sequence shown here is derived from an EMBL/GenBank/DDBJ whole genome shotgun (WGS) entry which is preliminary data.</text>
</comment>
<evidence type="ECO:0000259" key="8">
    <source>
        <dbReference type="PROSITE" id="PS50928"/>
    </source>
</evidence>
<protein>
    <submittedName>
        <fullName evidence="9">Peptide/nickel transport system permease protein</fullName>
    </submittedName>
</protein>
<dbReference type="InterPro" id="IPR050366">
    <property type="entry name" value="BP-dependent_transpt_permease"/>
</dbReference>
<feature type="transmembrane region" description="Helical" evidence="7">
    <location>
        <begin position="104"/>
        <end position="124"/>
    </location>
</feature>
<dbReference type="RefSeq" id="WP_181918192.1">
    <property type="nucleotide sequence ID" value="NZ_QRDZ01000060.1"/>
</dbReference>
<evidence type="ECO:0000256" key="3">
    <source>
        <dbReference type="ARBA" id="ARBA00022475"/>
    </source>
</evidence>
<keyword evidence="6 7" id="KW-0472">Membrane</keyword>
<evidence type="ECO:0000256" key="2">
    <source>
        <dbReference type="ARBA" id="ARBA00022448"/>
    </source>
</evidence>
<dbReference type="CDD" id="cd06261">
    <property type="entry name" value="TM_PBP2"/>
    <property type="match status" value="1"/>
</dbReference>
<organism evidence="9 10">
    <name type="scientific">Cohnella phaseoli</name>
    <dbReference type="NCBI Taxonomy" id="456490"/>
    <lineage>
        <taxon>Bacteria</taxon>
        <taxon>Bacillati</taxon>
        <taxon>Bacillota</taxon>
        <taxon>Bacilli</taxon>
        <taxon>Bacillales</taxon>
        <taxon>Paenibacillaceae</taxon>
        <taxon>Cohnella</taxon>
    </lineage>
</organism>
<dbReference type="PANTHER" id="PTHR43386:SF1">
    <property type="entry name" value="D,D-DIPEPTIDE TRANSPORT SYSTEM PERMEASE PROTEIN DDPC-RELATED"/>
    <property type="match status" value="1"/>
</dbReference>
<keyword evidence="10" id="KW-1185">Reference proteome</keyword>
<keyword evidence="3" id="KW-1003">Cell membrane</keyword>
<evidence type="ECO:0000256" key="7">
    <source>
        <dbReference type="RuleBase" id="RU363032"/>
    </source>
</evidence>
<dbReference type="GO" id="GO:0005886">
    <property type="term" value="C:plasma membrane"/>
    <property type="evidence" value="ECO:0007669"/>
    <property type="project" value="UniProtKB-SubCell"/>
</dbReference>